<dbReference type="GO" id="GO:0140114">
    <property type="term" value="P:cellular detoxification of fluoride"/>
    <property type="evidence" value="ECO:0007669"/>
    <property type="project" value="UniProtKB-UniRule"/>
</dbReference>
<proteinExistence type="inferred from homology"/>
<evidence type="ECO:0000256" key="3">
    <source>
        <dbReference type="ARBA" id="ARBA00022692"/>
    </source>
</evidence>
<evidence type="ECO:0000256" key="1">
    <source>
        <dbReference type="ARBA" id="ARBA00004651"/>
    </source>
</evidence>
<dbReference type="Proteomes" id="UP000045782">
    <property type="component" value="Unassembled WGS sequence"/>
</dbReference>
<feature type="transmembrane region" description="Helical" evidence="10">
    <location>
        <begin position="120"/>
        <end position="145"/>
    </location>
</feature>
<keyword evidence="6 10" id="KW-0407">Ion channel</keyword>
<feature type="binding site" evidence="10">
    <location>
        <position position="98"/>
    </location>
    <ligand>
        <name>Na(+)</name>
        <dbReference type="ChEBI" id="CHEBI:29101"/>
        <note>structural</note>
    </ligand>
</feature>
<name>A0A0U0ZS89_9MYCO</name>
<dbReference type="AlphaFoldDB" id="A0A0U0ZS89"/>
<keyword evidence="2 10" id="KW-1003">Cell membrane</keyword>
<dbReference type="GO" id="GO:0046872">
    <property type="term" value="F:metal ion binding"/>
    <property type="evidence" value="ECO:0007669"/>
    <property type="project" value="UniProtKB-KW"/>
</dbReference>
<evidence type="ECO:0000256" key="8">
    <source>
        <dbReference type="ARBA" id="ARBA00035585"/>
    </source>
</evidence>
<evidence type="ECO:0000256" key="2">
    <source>
        <dbReference type="ARBA" id="ARBA00022475"/>
    </source>
</evidence>
<accession>A0A0U0ZS89</accession>
<comment type="activity regulation">
    <text evidence="10">Na(+) is not transported, but it plays an essential structural role and its presence is essential for fluoride channel function.</text>
</comment>
<reference evidence="11 12" key="1">
    <citation type="submission" date="2015-03" db="EMBL/GenBank/DDBJ databases">
        <authorList>
            <person name="Murphy D."/>
        </authorList>
    </citation>
    <scope>NUCLEOTIDE SEQUENCE [LARGE SCALE GENOMIC DNA]</scope>
    <source>
        <strain evidence="11 12">PAP088</strain>
    </source>
</reference>
<dbReference type="HAMAP" id="MF_00454">
    <property type="entry name" value="FluC"/>
    <property type="match status" value="1"/>
</dbReference>
<dbReference type="PANTHER" id="PTHR28259">
    <property type="entry name" value="FLUORIDE EXPORT PROTEIN 1-RELATED"/>
    <property type="match status" value="1"/>
</dbReference>
<sequence>MGPNVTAGYRQEPPHPRPYLRPSALLWVFLGGACGTALRYGFEQMWPASGTSWPWGTFAANVSGAFVLGATLETLTLLGPDGGWRRHARLFLGTGFCGAFTTYSALALEIDTLTRNGFVAIGVLYALVSVAAGLVAALGGIAAAARALVRYAGGSG</sequence>
<protein>
    <recommendedName>
        <fullName evidence="10">Fluoride-specific ion channel FluC</fullName>
    </recommendedName>
</protein>
<dbReference type="PANTHER" id="PTHR28259:SF1">
    <property type="entry name" value="FLUORIDE EXPORT PROTEIN 1-RELATED"/>
    <property type="match status" value="1"/>
</dbReference>
<evidence type="ECO:0000256" key="10">
    <source>
        <dbReference type="HAMAP-Rule" id="MF_00454"/>
    </source>
</evidence>
<evidence type="ECO:0000256" key="5">
    <source>
        <dbReference type="ARBA" id="ARBA00023136"/>
    </source>
</evidence>
<evidence type="ECO:0000256" key="6">
    <source>
        <dbReference type="ARBA" id="ARBA00023303"/>
    </source>
</evidence>
<comment type="function">
    <text evidence="9 10">Fluoride-specific ion channel. Important for reducing fluoride concentration in the cell, thus reducing its toxicity.</text>
</comment>
<dbReference type="GO" id="GO:0005886">
    <property type="term" value="C:plasma membrane"/>
    <property type="evidence" value="ECO:0007669"/>
    <property type="project" value="UniProtKB-SubCell"/>
</dbReference>
<organism evidence="11 12">
    <name type="scientific">Mycobacteroides abscessus</name>
    <dbReference type="NCBI Taxonomy" id="36809"/>
    <lineage>
        <taxon>Bacteria</taxon>
        <taxon>Bacillati</taxon>
        <taxon>Actinomycetota</taxon>
        <taxon>Actinomycetes</taxon>
        <taxon>Mycobacteriales</taxon>
        <taxon>Mycobacteriaceae</taxon>
        <taxon>Mycobacteroides</taxon>
    </lineage>
</organism>
<gene>
    <name evidence="10" type="primary">fluC</name>
    <name evidence="10" type="synonym">crcB</name>
    <name evidence="11" type="ORF">ERS075579_04432</name>
</gene>
<keyword evidence="10" id="KW-0406">Ion transport</keyword>
<keyword evidence="10" id="KW-0813">Transport</keyword>
<evidence type="ECO:0000256" key="9">
    <source>
        <dbReference type="ARBA" id="ARBA00049940"/>
    </source>
</evidence>
<dbReference type="Pfam" id="PF02537">
    <property type="entry name" value="CRCB"/>
    <property type="match status" value="1"/>
</dbReference>
<evidence type="ECO:0000256" key="4">
    <source>
        <dbReference type="ARBA" id="ARBA00022989"/>
    </source>
</evidence>
<keyword evidence="10" id="KW-0479">Metal-binding</keyword>
<keyword evidence="10" id="KW-0915">Sodium</keyword>
<feature type="transmembrane region" description="Helical" evidence="10">
    <location>
        <begin position="90"/>
        <end position="108"/>
    </location>
</feature>
<evidence type="ECO:0000256" key="7">
    <source>
        <dbReference type="ARBA" id="ARBA00035120"/>
    </source>
</evidence>
<comment type="catalytic activity">
    <reaction evidence="8">
        <text>fluoride(in) = fluoride(out)</text>
        <dbReference type="Rhea" id="RHEA:76159"/>
        <dbReference type="ChEBI" id="CHEBI:17051"/>
    </reaction>
    <physiologicalReaction direction="left-to-right" evidence="8">
        <dbReference type="Rhea" id="RHEA:76160"/>
    </physiologicalReaction>
</comment>
<feature type="binding site" evidence="10">
    <location>
        <position position="101"/>
    </location>
    <ligand>
        <name>Na(+)</name>
        <dbReference type="ChEBI" id="CHEBI:29101"/>
        <note>structural</note>
    </ligand>
</feature>
<dbReference type="EMBL" id="CSWP01000011">
    <property type="protein sequence ID" value="CPV68664.1"/>
    <property type="molecule type" value="Genomic_DNA"/>
</dbReference>
<feature type="transmembrane region" description="Helical" evidence="10">
    <location>
        <begin position="54"/>
        <end position="78"/>
    </location>
</feature>
<keyword evidence="5 10" id="KW-0472">Membrane</keyword>
<feature type="transmembrane region" description="Helical" evidence="10">
    <location>
        <begin position="24"/>
        <end position="42"/>
    </location>
</feature>
<evidence type="ECO:0000313" key="12">
    <source>
        <dbReference type="Proteomes" id="UP000045782"/>
    </source>
</evidence>
<dbReference type="InterPro" id="IPR003691">
    <property type="entry name" value="FluC"/>
</dbReference>
<keyword evidence="3 10" id="KW-0812">Transmembrane</keyword>
<keyword evidence="4 10" id="KW-1133">Transmembrane helix</keyword>
<dbReference type="RefSeq" id="WP_074250231.1">
    <property type="nucleotide sequence ID" value="NZ_AP022621.1"/>
</dbReference>
<dbReference type="GO" id="GO:0062054">
    <property type="term" value="F:fluoride channel activity"/>
    <property type="evidence" value="ECO:0007669"/>
    <property type="project" value="UniProtKB-UniRule"/>
</dbReference>
<comment type="subcellular location">
    <subcellularLocation>
        <location evidence="1 10">Cell membrane</location>
        <topology evidence="1 10">Multi-pass membrane protein</topology>
    </subcellularLocation>
</comment>
<comment type="similarity">
    <text evidence="7 10">Belongs to the fluoride channel Fluc/FEX (TC 1.A.43) family.</text>
</comment>
<evidence type="ECO:0000313" key="11">
    <source>
        <dbReference type="EMBL" id="CPV68664.1"/>
    </source>
</evidence>